<accession>A0A9W6DDP7</accession>
<keyword evidence="1" id="KW-1133">Transmembrane helix</keyword>
<feature type="transmembrane region" description="Helical" evidence="1">
    <location>
        <begin position="82"/>
        <end position="106"/>
    </location>
</feature>
<dbReference type="Proteomes" id="UP001144256">
    <property type="component" value="Unassembled WGS sequence"/>
</dbReference>
<keyword evidence="3" id="KW-1185">Reference proteome</keyword>
<evidence type="ECO:0000313" key="2">
    <source>
        <dbReference type="EMBL" id="GKX29221.1"/>
    </source>
</evidence>
<keyword evidence="1" id="KW-0812">Transmembrane</keyword>
<keyword evidence="1" id="KW-0472">Membrane</keyword>
<organism evidence="2 3">
    <name type="scientific">Vallitalea longa</name>
    <dbReference type="NCBI Taxonomy" id="2936439"/>
    <lineage>
        <taxon>Bacteria</taxon>
        <taxon>Bacillati</taxon>
        <taxon>Bacillota</taxon>
        <taxon>Clostridia</taxon>
        <taxon>Lachnospirales</taxon>
        <taxon>Vallitaleaceae</taxon>
        <taxon>Vallitalea</taxon>
    </lineage>
</organism>
<feature type="transmembrane region" description="Helical" evidence="1">
    <location>
        <begin position="51"/>
        <end position="76"/>
    </location>
</feature>
<dbReference type="RefSeq" id="WP_281814564.1">
    <property type="nucleotide sequence ID" value="NZ_BRLB01000003.1"/>
</dbReference>
<evidence type="ECO:0000313" key="3">
    <source>
        <dbReference type="Proteomes" id="UP001144256"/>
    </source>
</evidence>
<gene>
    <name evidence="2" type="ORF">SH1V18_17010</name>
</gene>
<protein>
    <submittedName>
        <fullName evidence="2">Uncharacterized protein</fullName>
    </submittedName>
</protein>
<evidence type="ECO:0000256" key="1">
    <source>
        <dbReference type="SAM" id="Phobius"/>
    </source>
</evidence>
<name>A0A9W6DDP7_9FIRM</name>
<dbReference type="EMBL" id="BRLB01000003">
    <property type="protein sequence ID" value="GKX29221.1"/>
    <property type="molecule type" value="Genomic_DNA"/>
</dbReference>
<dbReference type="AlphaFoldDB" id="A0A9W6DDP7"/>
<proteinExistence type="predicted"/>
<sequence length="118" mass="13304">MNQKTVKTGRIDIDIEKELKSLGRQEITVPKGLSQTTYETIKEKHDDVDRAIPWVMAFIIAFNFLITVAAIIGIGFGLSLNIYQWLIVLSSTIAVNTIILIVTIIFKDDIIKQISRLT</sequence>
<comment type="caution">
    <text evidence="2">The sequence shown here is derived from an EMBL/GenBank/DDBJ whole genome shotgun (WGS) entry which is preliminary data.</text>
</comment>
<reference evidence="2" key="1">
    <citation type="submission" date="2022-06" db="EMBL/GenBank/DDBJ databases">
        <title>Vallitalea longa sp. nov., an anaerobic bacterium isolated from marine sediment.</title>
        <authorList>
            <person name="Hirano S."/>
            <person name="Terahara T."/>
            <person name="Mori K."/>
            <person name="Hamada M."/>
            <person name="Matsumoto R."/>
            <person name="Kobayashi T."/>
        </authorList>
    </citation>
    <scope>NUCLEOTIDE SEQUENCE</scope>
    <source>
        <strain evidence="2">SH18-1</strain>
    </source>
</reference>